<evidence type="ECO:0000259" key="3">
    <source>
        <dbReference type="Pfam" id="PF06283"/>
    </source>
</evidence>
<dbReference type="Gene3D" id="3.40.50.880">
    <property type="match status" value="1"/>
</dbReference>
<dbReference type="InterPro" id="IPR029062">
    <property type="entry name" value="Class_I_gatase-like"/>
</dbReference>
<feature type="compositionally biased region" description="Basic and acidic residues" evidence="1">
    <location>
        <begin position="174"/>
        <end position="183"/>
    </location>
</feature>
<evidence type="ECO:0000256" key="2">
    <source>
        <dbReference type="SAM" id="SignalP"/>
    </source>
</evidence>
<dbReference type="Pfam" id="PF06283">
    <property type="entry name" value="ThuA"/>
    <property type="match status" value="1"/>
</dbReference>
<dbReference type="PANTHER" id="PTHR40469:SF2">
    <property type="entry name" value="GALACTOSE-BINDING DOMAIN-LIKE SUPERFAMILY PROTEIN"/>
    <property type="match status" value="1"/>
</dbReference>
<dbReference type="RefSeq" id="WP_145364628.1">
    <property type="nucleotide sequence ID" value="NZ_CP036268.1"/>
</dbReference>
<dbReference type="SUPFAM" id="SSF52317">
    <property type="entry name" value="Class I glutamine amidotransferase-like"/>
    <property type="match status" value="1"/>
</dbReference>
<reference evidence="4 5" key="1">
    <citation type="submission" date="2019-02" db="EMBL/GenBank/DDBJ databases">
        <title>Deep-cultivation of Planctomycetes and their phenomic and genomic characterization uncovers novel biology.</title>
        <authorList>
            <person name="Wiegand S."/>
            <person name="Jogler M."/>
            <person name="Boedeker C."/>
            <person name="Pinto D."/>
            <person name="Vollmers J."/>
            <person name="Rivas-Marin E."/>
            <person name="Kohn T."/>
            <person name="Peeters S.H."/>
            <person name="Heuer A."/>
            <person name="Rast P."/>
            <person name="Oberbeckmann S."/>
            <person name="Bunk B."/>
            <person name="Jeske O."/>
            <person name="Meyerdierks A."/>
            <person name="Storesund J.E."/>
            <person name="Kallscheuer N."/>
            <person name="Luecker S."/>
            <person name="Lage O.M."/>
            <person name="Pohl T."/>
            <person name="Merkel B.J."/>
            <person name="Hornburger P."/>
            <person name="Mueller R.-W."/>
            <person name="Bruemmer F."/>
            <person name="Labrenz M."/>
            <person name="Spormann A.M."/>
            <person name="Op den Camp H."/>
            <person name="Overmann J."/>
            <person name="Amann R."/>
            <person name="Jetten M.S.M."/>
            <person name="Mascher T."/>
            <person name="Medema M.H."/>
            <person name="Devos D.P."/>
            <person name="Kaster A.-K."/>
            <person name="Ovreas L."/>
            <person name="Rohde M."/>
            <person name="Galperin M.Y."/>
            <person name="Jogler C."/>
        </authorList>
    </citation>
    <scope>NUCLEOTIDE SEQUENCE [LARGE SCALE GENOMIC DNA]</scope>
    <source>
        <strain evidence="4 5">Pan189</strain>
    </source>
</reference>
<evidence type="ECO:0000313" key="5">
    <source>
        <dbReference type="Proteomes" id="UP000317318"/>
    </source>
</evidence>
<dbReference type="OrthoDB" id="9785923at2"/>
<organism evidence="4 5">
    <name type="scientific">Stratiformator vulcanicus</name>
    <dbReference type="NCBI Taxonomy" id="2527980"/>
    <lineage>
        <taxon>Bacteria</taxon>
        <taxon>Pseudomonadati</taxon>
        <taxon>Planctomycetota</taxon>
        <taxon>Planctomycetia</taxon>
        <taxon>Planctomycetales</taxon>
        <taxon>Planctomycetaceae</taxon>
        <taxon>Stratiformator</taxon>
    </lineage>
</organism>
<feature type="signal peptide" evidence="2">
    <location>
        <begin position="1"/>
        <end position="20"/>
    </location>
</feature>
<dbReference type="AlphaFoldDB" id="A0A517R3U8"/>
<feature type="region of interest" description="Disordered" evidence="1">
    <location>
        <begin position="174"/>
        <end position="196"/>
    </location>
</feature>
<dbReference type="Proteomes" id="UP000317318">
    <property type="component" value="Chromosome"/>
</dbReference>
<feature type="domain" description="ThuA-like" evidence="3">
    <location>
        <begin position="95"/>
        <end position="292"/>
    </location>
</feature>
<accession>A0A517R3U8</accession>
<keyword evidence="5" id="KW-1185">Reference proteome</keyword>
<protein>
    <submittedName>
        <fullName evidence="4">Trehalose utilization</fullName>
    </submittedName>
</protein>
<dbReference type="EMBL" id="CP036268">
    <property type="protein sequence ID" value="QDT38527.1"/>
    <property type="molecule type" value="Genomic_DNA"/>
</dbReference>
<gene>
    <name evidence="4" type="ORF">Pan189_29210</name>
</gene>
<proteinExistence type="predicted"/>
<sequence length="320" mass="35755" precursor="true">MKFLITTTLLLAVLASSSHAAEKLQALILDGQNNHAVWPKSTVMMKQYLEETGLFDVDVARTQYLWKAERERKYLPHADVGEKELLKASKTDPNYAPKFNEYDVVINNHGWKAAPWPEATQKSFEEYMKGGGGFVVVHAANNAFPEWPAYNEMIGIGGWGGRTEKDGPRVYFEGGKEVRDRSPGKAGTHGSKHEYPITVREPNHPIMQGLPAVWMTSQDECYAHLRGPATNMTVLATGFDLSLPKKFVKHEPALMVLDYGKGRVFHTILGDDTPAFEGVSFITTFLRGTEWAATGKVTIPVPEDFPTAEKASQRPFEWKD</sequence>
<feature type="chain" id="PRO_5022217639" evidence="2">
    <location>
        <begin position="21"/>
        <end position="320"/>
    </location>
</feature>
<dbReference type="InterPro" id="IPR029010">
    <property type="entry name" value="ThuA-like"/>
</dbReference>
<dbReference type="PANTHER" id="PTHR40469">
    <property type="entry name" value="SECRETED GLYCOSYL HYDROLASE"/>
    <property type="match status" value="1"/>
</dbReference>
<evidence type="ECO:0000313" key="4">
    <source>
        <dbReference type="EMBL" id="QDT38527.1"/>
    </source>
</evidence>
<evidence type="ECO:0000256" key="1">
    <source>
        <dbReference type="SAM" id="MobiDB-lite"/>
    </source>
</evidence>
<dbReference type="KEGG" id="svp:Pan189_29210"/>
<keyword evidence="2" id="KW-0732">Signal</keyword>
<name>A0A517R3U8_9PLAN</name>